<gene>
    <name evidence="1" type="ORF">AMECASPLE_027294</name>
</gene>
<proteinExistence type="predicted"/>
<evidence type="ECO:0000313" key="1">
    <source>
        <dbReference type="EMBL" id="MEQ2315909.1"/>
    </source>
</evidence>
<comment type="caution">
    <text evidence="1">The sequence shown here is derived from an EMBL/GenBank/DDBJ whole genome shotgun (WGS) entry which is preliminary data.</text>
</comment>
<accession>A0ABV1ABG7</accession>
<organism evidence="1 2">
    <name type="scientific">Ameca splendens</name>
    <dbReference type="NCBI Taxonomy" id="208324"/>
    <lineage>
        <taxon>Eukaryota</taxon>
        <taxon>Metazoa</taxon>
        <taxon>Chordata</taxon>
        <taxon>Craniata</taxon>
        <taxon>Vertebrata</taxon>
        <taxon>Euteleostomi</taxon>
        <taxon>Actinopterygii</taxon>
        <taxon>Neopterygii</taxon>
        <taxon>Teleostei</taxon>
        <taxon>Neoteleostei</taxon>
        <taxon>Acanthomorphata</taxon>
        <taxon>Ovalentaria</taxon>
        <taxon>Atherinomorphae</taxon>
        <taxon>Cyprinodontiformes</taxon>
        <taxon>Goodeidae</taxon>
        <taxon>Ameca</taxon>
    </lineage>
</organism>
<keyword evidence="2" id="KW-1185">Reference proteome</keyword>
<dbReference type="Proteomes" id="UP001469553">
    <property type="component" value="Unassembled WGS sequence"/>
</dbReference>
<sequence>MVTCNKFKAPEAALIEADFPHSLETKAGTASHAFLCARPGSKNYPTALQPLKEPNVPLSYSLAGPAKSPSPQLQRLAAG</sequence>
<evidence type="ECO:0000313" key="2">
    <source>
        <dbReference type="Proteomes" id="UP001469553"/>
    </source>
</evidence>
<protein>
    <submittedName>
        <fullName evidence="1">Uncharacterized protein</fullName>
    </submittedName>
</protein>
<reference evidence="1 2" key="1">
    <citation type="submission" date="2021-06" db="EMBL/GenBank/DDBJ databases">
        <authorList>
            <person name="Palmer J.M."/>
        </authorList>
    </citation>
    <scope>NUCLEOTIDE SEQUENCE [LARGE SCALE GENOMIC DNA]</scope>
    <source>
        <strain evidence="1 2">AS_MEX2019</strain>
        <tissue evidence="1">Muscle</tissue>
    </source>
</reference>
<name>A0ABV1ABG7_9TELE</name>
<dbReference type="EMBL" id="JAHRIP010087513">
    <property type="protein sequence ID" value="MEQ2315909.1"/>
    <property type="molecule type" value="Genomic_DNA"/>
</dbReference>